<protein>
    <submittedName>
        <fullName evidence="4">GNAT family N-acetyltransferase</fullName>
        <ecNumber evidence="4">2.3.1.-</ecNumber>
    </submittedName>
</protein>
<dbReference type="InterPro" id="IPR016181">
    <property type="entry name" value="Acyl_CoA_acyltransferase"/>
</dbReference>
<evidence type="ECO:0000313" key="4">
    <source>
        <dbReference type="EMBL" id="MFC4755942.1"/>
    </source>
</evidence>
<dbReference type="PANTHER" id="PTHR43877">
    <property type="entry name" value="AMINOALKYLPHOSPHONATE N-ACETYLTRANSFERASE-RELATED-RELATED"/>
    <property type="match status" value="1"/>
</dbReference>
<feature type="domain" description="N-acetyltransferase" evidence="3">
    <location>
        <begin position="1"/>
        <end position="161"/>
    </location>
</feature>
<name>A0ABV9PS55_9ACTN</name>
<dbReference type="Pfam" id="PF00583">
    <property type="entry name" value="Acetyltransf_1"/>
    <property type="match status" value="1"/>
</dbReference>
<dbReference type="GO" id="GO:0016746">
    <property type="term" value="F:acyltransferase activity"/>
    <property type="evidence" value="ECO:0007669"/>
    <property type="project" value="UniProtKB-KW"/>
</dbReference>
<comment type="caution">
    <text evidence="4">The sequence shown here is derived from an EMBL/GenBank/DDBJ whole genome shotgun (WGS) entry which is preliminary data.</text>
</comment>
<evidence type="ECO:0000256" key="2">
    <source>
        <dbReference type="ARBA" id="ARBA00023315"/>
    </source>
</evidence>
<proteinExistence type="predicted"/>
<dbReference type="PROSITE" id="PS51186">
    <property type="entry name" value="GNAT"/>
    <property type="match status" value="1"/>
</dbReference>
<dbReference type="InterPro" id="IPR050832">
    <property type="entry name" value="Bact_Acetyltransf"/>
</dbReference>
<dbReference type="Proteomes" id="UP001595836">
    <property type="component" value="Unassembled WGS sequence"/>
</dbReference>
<sequence length="163" mass="17967">MRIASPADAAGVALLLHEFNTEFDCPSPTPAEGERRFDALLRRKDVLVVVAGRSSTTSAHGDGCERHPEDIGFALLTFRPTPYWDGPLAQLEDLYVRPAHRSAGVGSAILDRALAEVRFRGGEELHINVDSDDIDARRFYARHGFSDVDPDSGSGMRCYLRQL</sequence>
<organism evidence="4 5">
    <name type="scientific">Dietzia aurantiaca</name>
    <dbReference type="NCBI Taxonomy" id="983873"/>
    <lineage>
        <taxon>Bacteria</taxon>
        <taxon>Bacillati</taxon>
        <taxon>Actinomycetota</taxon>
        <taxon>Actinomycetes</taxon>
        <taxon>Mycobacteriales</taxon>
        <taxon>Dietziaceae</taxon>
        <taxon>Dietzia</taxon>
    </lineage>
</organism>
<accession>A0ABV9PS55</accession>
<keyword evidence="5" id="KW-1185">Reference proteome</keyword>
<gene>
    <name evidence="4" type="ORF">ACFO7U_14315</name>
</gene>
<keyword evidence="2 4" id="KW-0012">Acyltransferase</keyword>
<dbReference type="RefSeq" id="WP_344996171.1">
    <property type="nucleotide sequence ID" value="NZ_BAABCD010000054.1"/>
</dbReference>
<dbReference type="SUPFAM" id="SSF55729">
    <property type="entry name" value="Acyl-CoA N-acyltransferases (Nat)"/>
    <property type="match status" value="1"/>
</dbReference>
<evidence type="ECO:0000259" key="3">
    <source>
        <dbReference type="PROSITE" id="PS51186"/>
    </source>
</evidence>
<keyword evidence="1 4" id="KW-0808">Transferase</keyword>
<evidence type="ECO:0000256" key="1">
    <source>
        <dbReference type="ARBA" id="ARBA00022679"/>
    </source>
</evidence>
<dbReference type="Gene3D" id="3.40.630.30">
    <property type="match status" value="1"/>
</dbReference>
<evidence type="ECO:0000313" key="5">
    <source>
        <dbReference type="Proteomes" id="UP001595836"/>
    </source>
</evidence>
<reference evidence="5" key="1">
    <citation type="journal article" date="2019" name="Int. J. Syst. Evol. Microbiol.">
        <title>The Global Catalogue of Microorganisms (GCM) 10K type strain sequencing project: providing services to taxonomists for standard genome sequencing and annotation.</title>
        <authorList>
            <consortium name="The Broad Institute Genomics Platform"/>
            <consortium name="The Broad Institute Genome Sequencing Center for Infectious Disease"/>
            <person name="Wu L."/>
            <person name="Ma J."/>
        </authorList>
    </citation>
    <scope>NUCLEOTIDE SEQUENCE [LARGE SCALE GENOMIC DNA]</scope>
    <source>
        <strain evidence="5">JCM 11882</strain>
    </source>
</reference>
<dbReference type="CDD" id="cd04301">
    <property type="entry name" value="NAT_SF"/>
    <property type="match status" value="1"/>
</dbReference>
<dbReference type="EC" id="2.3.1.-" evidence="4"/>
<dbReference type="InterPro" id="IPR000182">
    <property type="entry name" value="GNAT_dom"/>
</dbReference>
<dbReference type="EMBL" id="JBHSHP010000055">
    <property type="protein sequence ID" value="MFC4755942.1"/>
    <property type="molecule type" value="Genomic_DNA"/>
</dbReference>